<dbReference type="Gene3D" id="3.30.560.10">
    <property type="entry name" value="Glucose Oxidase, domain 3"/>
    <property type="match status" value="1"/>
</dbReference>
<evidence type="ECO:0000259" key="5">
    <source>
        <dbReference type="PROSITE" id="PS00624"/>
    </source>
</evidence>
<dbReference type="InterPro" id="IPR000172">
    <property type="entry name" value="GMC_OxRdtase_N"/>
</dbReference>
<protein>
    <submittedName>
        <fullName evidence="6">GMC oxidoreductase</fullName>
    </submittedName>
</protein>
<dbReference type="Gene3D" id="3.50.50.60">
    <property type="entry name" value="FAD/NAD(P)-binding domain"/>
    <property type="match status" value="1"/>
</dbReference>
<dbReference type="PIRSF" id="PIRSF000137">
    <property type="entry name" value="Alcohol_oxidase"/>
    <property type="match status" value="1"/>
</dbReference>
<accession>A0A1Y2IRV8</accession>
<dbReference type="OrthoDB" id="269227at2759"/>
<name>A0A1Y2IRV8_TRAC3</name>
<feature type="binding site" evidence="4">
    <location>
        <position position="251"/>
    </location>
    <ligand>
        <name>FAD</name>
        <dbReference type="ChEBI" id="CHEBI:57692"/>
    </ligand>
</feature>
<feature type="active site" description="Proton acceptor" evidence="3">
    <location>
        <position position="573"/>
    </location>
</feature>
<keyword evidence="4" id="KW-0274">FAD</keyword>
<dbReference type="GO" id="GO:0050660">
    <property type="term" value="F:flavin adenine dinucleotide binding"/>
    <property type="evidence" value="ECO:0007669"/>
    <property type="project" value="InterPro"/>
</dbReference>
<evidence type="ECO:0000313" key="7">
    <source>
        <dbReference type="Proteomes" id="UP000193067"/>
    </source>
</evidence>
<sequence>MSKVPELKPQDVGTPVPVDPKVPVDNYTYDYIIVGGGTAGSVLASRLSEDPSVTVLVVEQGPVADTWASRVPVISGNPYRSGTVAGTWWAQPMPQVDGRALQVMRGEALGGTSRINALLYTRGVSGEYNRWKELGCEGWAFEDLEPYFAKSENTLSRAATNCRSKKGPWANRHYPSSPYKIMRIVTKAISEANITPVEDLNDPSTPAAAVGALDAIIDRRSYRASTNRAFLPAKVTLERKARLKICTNTLVLRLDVAREDDGSLRATGVHFEATNPRSAARTFYARARREIVLSAGALGSPQILMLSGIGPKEHLHEKGVPVVLDMPAVGSFLQDHMSVPLTYQVPMAHSLHQLENSTLSVIKAATSYLLTGRGILSSPFQTVTSWVPSRLLDDESRVVANDPAELDASIPSNLPDIELMPIANNCTDADIPGKGIFSLLPTLIRPKSQGSVRLATSNPRARPDVDLGFFTDGKDYIPLRKGVRLALRVAEDARKHGAPLQDLIVPDGTSDEEIDRFIRRNLRDSFHYTSTCRMGAQAYGERPSVVDVKLKVHGVHGLRVCDTSVFPEVLGTHTMAPAVAVAEKCADMMKAALKS</sequence>
<dbReference type="AlphaFoldDB" id="A0A1Y2IRV8"/>
<dbReference type="STRING" id="1353009.A0A1Y2IRV8"/>
<dbReference type="PANTHER" id="PTHR11552:SF219">
    <property type="entry name" value="GLUCOSE-METHANOL-CHOLINE OXIDOREDUCTASE N-TERMINAL DOMAIN-CONTAINING PROTEIN"/>
    <property type="match status" value="1"/>
</dbReference>
<feature type="active site" description="Proton donor" evidence="3">
    <location>
        <position position="527"/>
    </location>
</feature>
<evidence type="ECO:0000256" key="1">
    <source>
        <dbReference type="ARBA" id="ARBA00001974"/>
    </source>
</evidence>
<dbReference type="Pfam" id="PF00732">
    <property type="entry name" value="GMC_oxred_N"/>
    <property type="match status" value="1"/>
</dbReference>
<dbReference type="InterPro" id="IPR007867">
    <property type="entry name" value="GMC_OxRtase_C"/>
</dbReference>
<dbReference type="SUPFAM" id="SSF54373">
    <property type="entry name" value="FAD-linked reductases, C-terminal domain"/>
    <property type="match status" value="1"/>
</dbReference>
<comment type="cofactor">
    <cofactor evidence="1 4">
        <name>FAD</name>
        <dbReference type="ChEBI" id="CHEBI:57692"/>
    </cofactor>
</comment>
<dbReference type="EMBL" id="KZ084099">
    <property type="protein sequence ID" value="OSD03879.1"/>
    <property type="molecule type" value="Genomic_DNA"/>
</dbReference>
<evidence type="ECO:0000256" key="2">
    <source>
        <dbReference type="ARBA" id="ARBA00010790"/>
    </source>
</evidence>
<feature type="domain" description="Glucose-methanol-choline oxidoreductase N-terminal" evidence="5">
    <location>
        <begin position="296"/>
        <end position="310"/>
    </location>
</feature>
<dbReference type="InterPro" id="IPR012132">
    <property type="entry name" value="GMC_OxRdtase"/>
</dbReference>
<evidence type="ECO:0000313" key="6">
    <source>
        <dbReference type="EMBL" id="OSD03879.1"/>
    </source>
</evidence>
<dbReference type="Proteomes" id="UP000193067">
    <property type="component" value="Unassembled WGS sequence"/>
</dbReference>
<keyword evidence="7" id="KW-1185">Reference proteome</keyword>
<dbReference type="PANTHER" id="PTHR11552">
    <property type="entry name" value="GLUCOSE-METHANOL-CHOLINE GMC OXIDOREDUCTASE"/>
    <property type="match status" value="1"/>
</dbReference>
<evidence type="ECO:0000256" key="4">
    <source>
        <dbReference type="PIRSR" id="PIRSR000137-2"/>
    </source>
</evidence>
<dbReference type="Pfam" id="PF05199">
    <property type="entry name" value="GMC_oxred_C"/>
    <property type="match status" value="1"/>
</dbReference>
<organism evidence="6 7">
    <name type="scientific">Trametes coccinea (strain BRFM310)</name>
    <name type="common">Pycnoporus coccineus</name>
    <dbReference type="NCBI Taxonomy" id="1353009"/>
    <lineage>
        <taxon>Eukaryota</taxon>
        <taxon>Fungi</taxon>
        <taxon>Dikarya</taxon>
        <taxon>Basidiomycota</taxon>
        <taxon>Agaricomycotina</taxon>
        <taxon>Agaricomycetes</taxon>
        <taxon>Polyporales</taxon>
        <taxon>Polyporaceae</taxon>
        <taxon>Trametes</taxon>
    </lineage>
</organism>
<keyword evidence="4" id="KW-0285">Flavoprotein</keyword>
<dbReference type="PROSITE" id="PS00624">
    <property type="entry name" value="GMC_OXRED_2"/>
    <property type="match status" value="1"/>
</dbReference>
<dbReference type="SUPFAM" id="SSF51905">
    <property type="entry name" value="FAD/NAD(P)-binding domain"/>
    <property type="match status" value="1"/>
</dbReference>
<feature type="binding site" evidence="4">
    <location>
        <position position="112"/>
    </location>
    <ligand>
        <name>FAD</name>
        <dbReference type="ChEBI" id="CHEBI:57692"/>
    </ligand>
</feature>
<proteinExistence type="inferred from homology"/>
<comment type="similarity">
    <text evidence="2">Belongs to the GMC oxidoreductase family.</text>
</comment>
<reference evidence="6 7" key="1">
    <citation type="journal article" date="2015" name="Biotechnol. Biofuels">
        <title>Enhanced degradation of softwood versus hardwood by the white-rot fungus Pycnoporus coccineus.</title>
        <authorList>
            <person name="Couturier M."/>
            <person name="Navarro D."/>
            <person name="Chevret D."/>
            <person name="Henrissat B."/>
            <person name="Piumi F."/>
            <person name="Ruiz-Duenas F.J."/>
            <person name="Martinez A.T."/>
            <person name="Grigoriev I.V."/>
            <person name="Riley R."/>
            <person name="Lipzen A."/>
            <person name="Berrin J.G."/>
            <person name="Master E.R."/>
            <person name="Rosso M.N."/>
        </authorList>
    </citation>
    <scope>NUCLEOTIDE SEQUENCE [LARGE SCALE GENOMIC DNA]</scope>
    <source>
        <strain evidence="6 7">BRFM310</strain>
    </source>
</reference>
<gene>
    <name evidence="6" type="ORF">PYCCODRAFT_1434275</name>
</gene>
<dbReference type="InterPro" id="IPR036188">
    <property type="entry name" value="FAD/NAD-bd_sf"/>
</dbReference>
<evidence type="ECO:0000256" key="3">
    <source>
        <dbReference type="PIRSR" id="PIRSR000137-1"/>
    </source>
</evidence>
<dbReference type="GO" id="GO:0016614">
    <property type="term" value="F:oxidoreductase activity, acting on CH-OH group of donors"/>
    <property type="evidence" value="ECO:0007669"/>
    <property type="project" value="InterPro"/>
</dbReference>